<evidence type="ECO:0000256" key="3">
    <source>
        <dbReference type="ARBA" id="ARBA00023163"/>
    </source>
</evidence>
<organism evidence="6 7">
    <name type="scientific">Sedimentibacter saalensis</name>
    <dbReference type="NCBI Taxonomy" id="130788"/>
    <lineage>
        <taxon>Bacteria</taxon>
        <taxon>Bacillati</taxon>
        <taxon>Bacillota</taxon>
        <taxon>Tissierellia</taxon>
        <taxon>Sedimentibacter</taxon>
    </lineage>
</organism>
<evidence type="ECO:0000313" key="7">
    <source>
        <dbReference type="Proteomes" id="UP000315343"/>
    </source>
</evidence>
<evidence type="ECO:0000256" key="2">
    <source>
        <dbReference type="ARBA" id="ARBA00023125"/>
    </source>
</evidence>
<gene>
    <name evidence="6" type="ORF">LY60_02827</name>
</gene>
<dbReference type="SUPFAM" id="SSF48498">
    <property type="entry name" value="Tetracyclin repressor-like, C-terminal domain"/>
    <property type="match status" value="1"/>
</dbReference>
<dbReference type="Proteomes" id="UP000315343">
    <property type="component" value="Unassembled WGS sequence"/>
</dbReference>
<dbReference type="Pfam" id="PF00440">
    <property type="entry name" value="TetR_N"/>
    <property type="match status" value="1"/>
</dbReference>
<dbReference type="FunFam" id="1.10.10.60:FF:000141">
    <property type="entry name" value="TetR family transcriptional regulator"/>
    <property type="match status" value="1"/>
</dbReference>
<reference evidence="6 7" key="1">
    <citation type="submission" date="2019-07" db="EMBL/GenBank/DDBJ databases">
        <title>Genomic Encyclopedia of Type Strains, Phase I: the one thousand microbial genomes (KMG-I) project.</title>
        <authorList>
            <person name="Kyrpides N."/>
        </authorList>
    </citation>
    <scope>NUCLEOTIDE SEQUENCE [LARGE SCALE GENOMIC DNA]</scope>
    <source>
        <strain evidence="6 7">DSM 13558</strain>
    </source>
</reference>
<accession>A0A562J5C4</accession>
<keyword evidence="2 4" id="KW-0238">DNA-binding</keyword>
<dbReference type="InterPro" id="IPR050624">
    <property type="entry name" value="HTH-type_Tx_Regulator"/>
</dbReference>
<dbReference type="EMBL" id="VLKH01000009">
    <property type="protein sequence ID" value="TWH78370.1"/>
    <property type="molecule type" value="Genomic_DNA"/>
</dbReference>
<comment type="caution">
    <text evidence="6">The sequence shown here is derived from an EMBL/GenBank/DDBJ whole genome shotgun (WGS) entry which is preliminary data.</text>
</comment>
<dbReference type="RefSeq" id="WP_145084993.1">
    <property type="nucleotide sequence ID" value="NZ_DAMBUX010000018.1"/>
</dbReference>
<dbReference type="PANTHER" id="PTHR43479:SF11">
    <property type="entry name" value="ACREF_ENVCD OPERON REPRESSOR-RELATED"/>
    <property type="match status" value="1"/>
</dbReference>
<dbReference type="PANTHER" id="PTHR43479">
    <property type="entry name" value="ACREF/ENVCD OPERON REPRESSOR-RELATED"/>
    <property type="match status" value="1"/>
</dbReference>
<dbReference type="SUPFAM" id="SSF46689">
    <property type="entry name" value="Homeodomain-like"/>
    <property type="match status" value="1"/>
</dbReference>
<dbReference type="GO" id="GO:0003677">
    <property type="term" value="F:DNA binding"/>
    <property type="evidence" value="ECO:0007669"/>
    <property type="project" value="UniProtKB-UniRule"/>
</dbReference>
<dbReference type="GO" id="GO:0045892">
    <property type="term" value="P:negative regulation of DNA-templated transcription"/>
    <property type="evidence" value="ECO:0007669"/>
    <property type="project" value="UniProtKB-ARBA"/>
</dbReference>
<dbReference type="OrthoDB" id="9812484at2"/>
<proteinExistence type="predicted"/>
<name>A0A562J5C4_9FIRM</name>
<evidence type="ECO:0000256" key="1">
    <source>
        <dbReference type="ARBA" id="ARBA00023015"/>
    </source>
</evidence>
<feature type="domain" description="HTH tetR-type" evidence="5">
    <location>
        <begin position="5"/>
        <end position="65"/>
    </location>
</feature>
<dbReference type="Gene3D" id="1.10.357.10">
    <property type="entry name" value="Tetracycline Repressor, domain 2"/>
    <property type="match status" value="1"/>
</dbReference>
<dbReference type="InterPro" id="IPR001647">
    <property type="entry name" value="HTH_TetR"/>
</dbReference>
<protein>
    <submittedName>
        <fullName evidence="6">TetR family transcriptional regulator</fullName>
    </submittedName>
</protein>
<dbReference type="InterPro" id="IPR009057">
    <property type="entry name" value="Homeodomain-like_sf"/>
</dbReference>
<dbReference type="InterPro" id="IPR036271">
    <property type="entry name" value="Tet_transcr_reg_TetR-rel_C_sf"/>
</dbReference>
<keyword evidence="1" id="KW-0805">Transcription regulation</keyword>
<dbReference type="PROSITE" id="PS50977">
    <property type="entry name" value="HTH_TETR_2"/>
    <property type="match status" value="1"/>
</dbReference>
<keyword evidence="7" id="KW-1185">Reference proteome</keyword>
<keyword evidence="3" id="KW-0804">Transcription</keyword>
<sequence>MAEFNQKRQDILNSAMELFKEKGFHNTRMEEIALKAGVGKGTLYEYFTSKQEIFDETCIEKVTGIKEKIEEISLRDITFREKLTEMISMKQGSEKCPEPTIEGIMSNKNIISEKVVYAMMNHVSDMNKIIIRMVEQGKKEGVVNKNIPSDLVVTMIVGTVSEFIRNKCTNNFAGISGEEIIINLLFNGFGVK</sequence>
<feature type="DNA-binding region" description="H-T-H motif" evidence="4">
    <location>
        <begin position="28"/>
        <end position="47"/>
    </location>
</feature>
<evidence type="ECO:0000256" key="4">
    <source>
        <dbReference type="PROSITE-ProRule" id="PRU00335"/>
    </source>
</evidence>
<evidence type="ECO:0000313" key="6">
    <source>
        <dbReference type="EMBL" id="TWH78370.1"/>
    </source>
</evidence>
<evidence type="ECO:0000259" key="5">
    <source>
        <dbReference type="PROSITE" id="PS50977"/>
    </source>
</evidence>
<dbReference type="AlphaFoldDB" id="A0A562J5C4"/>
<dbReference type="PRINTS" id="PR00455">
    <property type="entry name" value="HTHTETR"/>
</dbReference>